<dbReference type="RefSeq" id="WP_125487466.1">
    <property type="nucleotide sequence ID" value="NZ_RSDW01000001.1"/>
</dbReference>
<dbReference type="OrthoDB" id="480006at2"/>
<organism evidence="1 2">
    <name type="scientific">Edaphobacter aggregans</name>
    <dbReference type="NCBI Taxonomy" id="570835"/>
    <lineage>
        <taxon>Bacteria</taxon>
        <taxon>Pseudomonadati</taxon>
        <taxon>Acidobacteriota</taxon>
        <taxon>Terriglobia</taxon>
        <taxon>Terriglobales</taxon>
        <taxon>Acidobacteriaceae</taxon>
        <taxon>Edaphobacter</taxon>
    </lineage>
</organism>
<gene>
    <name evidence="1" type="ORF">EDE15_4858</name>
</gene>
<reference evidence="1 2" key="1">
    <citation type="submission" date="2018-12" db="EMBL/GenBank/DDBJ databases">
        <title>Sequencing of bacterial isolates from soil warming experiment in Harvard Forest, Massachusetts, USA.</title>
        <authorList>
            <person name="Deangelis K."/>
        </authorList>
    </citation>
    <scope>NUCLEOTIDE SEQUENCE [LARGE SCALE GENOMIC DNA]</scope>
    <source>
        <strain evidence="1 2">EB153</strain>
    </source>
</reference>
<proteinExistence type="predicted"/>
<dbReference type="AlphaFoldDB" id="A0A3R9P1V9"/>
<keyword evidence="2" id="KW-1185">Reference proteome</keyword>
<dbReference type="EMBL" id="RSDW01000001">
    <property type="protein sequence ID" value="RSL19204.1"/>
    <property type="molecule type" value="Genomic_DNA"/>
</dbReference>
<evidence type="ECO:0000313" key="2">
    <source>
        <dbReference type="Proteomes" id="UP000269669"/>
    </source>
</evidence>
<dbReference type="Proteomes" id="UP000269669">
    <property type="component" value="Unassembled WGS sequence"/>
</dbReference>
<accession>A0A3R9P1V9</accession>
<name>A0A3R9P1V9_9BACT</name>
<comment type="caution">
    <text evidence="1">The sequence shown here is derived from an EMBL/GenBank/DDBJ whole genome shotgun (WGS) entry which is preliminary data.</text>
</comment>
<sequence length="343" mass="38873">MSNSKSGPRTYNQIQLPRKYASGKRRFSIYWTWSYPWEANRDVTELDNRFSTITEVRRVAWPNYETPEFSAQMFLQGISGTLELFHLSTLTFQRVVGEATEQPVAVYQRIDQAGQRCPIDAGVLADTDTLMVFGLDHMVTEQEATLEEIEAIQQFLTREGTCLILGPHHDVGVSSDQKERAMEYAHHGDPLVPRQQRFGKYTRSLMKGLGVPVENRYGLRPAVVKGTNQIAPLNTLRDLDSRGWLKGVTTFNFHPHLPHYALTTDDTKSIRILASQPIDLSRPHPFTEAGNTEFNNFLWMPPTGSRAGDILLADSTIFTTLFGGVESLENFWRNLAMTPLHSK</sequence>
<evidence type="ECO:0000313" key="1">
    <source>
        <dbReference type="EMBL" id="RSL19204.1"/>
    </source>
</evidence>
<protein>
    <submittedName>
        <fullName evidence="1">Uncharacterized protein</fullName>
    </submittedName>
</protein>